<evidence type="ECO:0000259" key="7">
    <source>
        <dbReference type="PROSITE" id="PS51826"/>
    </source>
</evidence>
<evidence type="ECO:0000256" key="5">
    <source>
        <dbReference type="SAM" id="MobiDB-lite"/>
    </source>
</evidence>
<dbReference type="GO" id="GO:0006086">
    <property type="term" value="P:pyruvate decarboxylation to acetyl-CoA"/>
    <property type="evidence" value="ECO:0007669"/>
    <property type="project" value="InterPro"/>
</dbReference>
<dbReference type="Gene3D" id="4.10.320.10">
    <property type="entry name" value="E3-binding domain"/>
    <property type="match status" value="1"/>
</dbReference>
<dbReference type="InterPro" id="IPR011053">
    <property type="entry name" value="Single_hybrid_motif"/>
</dbReference>
<proteinExistence type="inferred from homology"/>
<feature type="domain" description="Peripheral subunit-binding (PSBD)" evidence="7">
    <location>
        <begin position="118"/>
        <end position="155"/>
    </location>
</feature>
<comment type="caution">
    <text evidence="8">The sequence shown here is derived from an EMBL/GenBank/DDBJ whole genome shotgun (WGS) entry which is preliminary data.</text>
</comment>
<dbReference type="RefSeq" id="WP_128157771.1">
    <property type="nucleotide sequence ID" value="NZ_JBHSOM010000019.1"/>
</dbReference>
<comment type="cofactor">
    <cofactor evidence="1 4">
        <name>(R)-lipoate</name>
        <dbReference type="ChEBI" id="CHEBI:83088"/>
    </cofactor>
</comment>
<dbReference type="EC" id="2.3.1.-" evidence="4"/>
<keyword evidence="4" id="KW-0012">Acyltransferase</keyword>
<keyword evidence="4" id="KW-0808">Transferase</keyword>
<reference evidence="8 9" key="2">
    <citation type="submission" date="2019-01" db="EMBL/GenBank/DDBJ databases">
        <title>Sinorhodobacter populi sp. nov. isolated from the symptomatic bark tissue of Populus euramericana canker.</title>
        <authorList>
            <person name="Xu G."/>
        </authorList>
    </citation>
    <scope>NUCLEOTIDE SEQUENCE [LARGE SCALE GENOMIC DNA]</scope>
    <source>
        <strain evidence="8 9">CGMCC 1.12963</strain>
    </source>
</reference>
<dbReference type="GO" id="GO:0016746">
    <property type="term" value="F:acyltransferase activity"/>
    <property type="evidence" value="ECO:0007669"/>
    <property type="project" value="UniProtKB-KW"/>
</dbReference>
<evidence type="ECO:0000256" key="4">
    <source>
        <dbReference type="RuleBase" id="RU003423"/>
    </source>
</evidence>
<dbReference type="PROSITE" id="PS00189">
    <property type="entry name" value="LIPOYL"/>
    <property type="match status" value="1"/>
</dbReference>
<reference evidence="9" key="1">
    <citation type="submission" date="2019-01" db="EMBL/GenBank/DDBJ databases">
        <title>Sinorhodobacter populi sp. nov. isolated from the symptomatic bark tissue of Populus euramericana canker.</title>
        <authorList>
            <person name="Li Y."/>
        </authorList>
    </citation>
    <scope>NUCLEOTIDE SEQUENCE [LARGE SCALE GENOMIC DNA]</scope>
    <source>
        <strain evidence="9">CGMCC 1.12963</strain>
    </source>
</reference>
<dbReference type="PROSITE" id="PS51826">
    <property type="entry name" value="PSBD"/>
    <property type="match status" value="1"/>
</dbReference>
<dbReference type="SUPFAM" id="SSF47005">
    <property type="entry name" value="Peripheral subunit-binding domain of 2-oxo acid dehydrogenase complex"/>
    <property type="match status" value="1"/>
</dbReference>
<dbReference type="InterPro" id="IPR036625">
    <property type="entry name" value="E3-bd_dom_sf"/>
</dbReference>
<dbReference type="InterPro" id="IPR000089">
    <property type="entry name" value="Biotin_lipoyl"/>
</dbReference>
<dbReference type="EMBL" id="SAVA01000015">
    <property type="protein sequence ID" value="RWR48383.1"/>
    <property type="molecule type" value="Genomic_DNA"/>
</dbReference>
<feature type="region of interest" description="Disordered" evidence="5">
    <location>
        <begin position="86"/>
        <end position="123"/>
    </location>
</feature>
<dbReference type="PANTHER" id="PTHR23151:SF90">
    <property type="entry name" value="DIHYDROLIPOYLLYSINE-RESIDUE ACETYLTRANSFERASE COMPONENT OF PYRUVATE DEHYDROGENASE COMPLEX, MITOCHONDRIAL-RELATED"/>
    <property type="match status" value="1"/>
</dbReference>
<dbReference type="Pfam" id="PF00198">
    <property type="entry name" value="2-oxoacid_dh"/>
    <property type="match status" value="1"/>
</dbReference>
<feature type="domain" description="Lipoyl-binding" evidence="6">
    <location>
        <begin position="2"/>
        <end position="77"/>
    </location>
</feature>
<dbReference type="CDD" id="cd06849">
    <property type="entry name" value="lipoyl_domain"/>
    <property type="match status" value="1"/>
</dbReference>
<name>A0A443LGX6_9RHOB</name>
<keyword evidence="3 4" id="KW-0450">Lipoyl</keyword>
<dbReference type="InterPro" id="IPR023213">
    <property type="entry name" value="CAT-like_dom_sf"/>
</dbReference>
<evidence type="ECO:0000313" key="9">
    <source>
        <dbReference type="Proteomes" id="UP000288071"/>
    </source>
</evidence>
<dbReference type="FunFam" id="3.30.559.10:FF:000003">
    <property type="entry name" value="Acetyltransferase component of pyruvate dehydrogenase complex"/>
    <property type="match status" value="1"/>
</dbReference>
<evidence type="ECO:0000256" key="1">
    <source>
        <dbReference type="ARBA" id="ARBA00001938"/>
    </source>
</evidence>
<protein>
    <recommendedName>
        <fullName evidence="4">Dihydrolipoamide acetyltransferase component of pyruvate dehydrogenase complex</fullName>
        <ecNumber evidence="4">2.3.1.-</ecNumber>
    </recommendedName>
</protein>
<dbReference type="GO" id="GO:0045254">
    <property type="term" value="C:pyruvate dehydrogenase complex"/>
    <property type="evidence" value="ECO:0007669"/>
    <property type="project" value="InterPro"/>
</dbReference>
<dbReference type="Gene3D" id="3.30.559.10">
    <property type="entry name" value="Chloramphenicol acetyltransferase-like domain"/>
    <property type="match status" value="1"/>
</dbReference>
<feature type="compositionally biased region" description="Low complexity" evidence="5">
    <location>
        <begin position="92"/>
        <end position="110"/>
    </location>
</feature>
<dbReference type="InterPro" id="IPR045257">
    <property type="entry name" value="E2/Pdx1"/>
</dbReference>
<dbReference type="InterPro" id="IPR001078">
    <property type="entry name" value="2-oxoacid_DH_actylTfrase"/>
</dbReference>
<dbReference type="Gene3D" id="2.40.50.100">
    <property type="match status" value="1"/>
</dbReference>
<dbReference type="SUPFAM" id="SSF51230">
    <property type="entry name" value="Single hybrid motif"/>
    <property type="match status" value="1"/>
</dbReference>
<dbReference type="InterPro" id="IPR003016">
    <property type="entry name" value="2-oxoA_DH_lipoyl-BS"/>
</dbReference>
<dbReference type="PANTHER" id="PTHR23151">
    <property type="entry name" value="DIHYDROLIPOAMIDE ACETYL/SUCCINYL-TRANSFERASE-RELATED"/>
    <property type="match status" value="1"/>
</dbReference>
<organism evidence="8 9">
    <name type="scientific">Paenirhodobacter huangdaonensis</name>
    <dbReference type="NCBI Taxonomy" id="2501515"/>
    <lineage>
        <taxon>Bacteria</taxon>
        <taxon>Pseudomonadati</taxon>
        <taxon>Pseudomonadota</taxon>
        <taxon>Alphaproteobacteria</taxon>
        <taxon>Rhodobacterales</taxon>
        <taxon>Rhodobacter group</taxon>
        <taxon>Paenirhodobacter</taxon>
    </lineage>
</organism>
<evidence type="ECO:0000313" key="8">
    <source>
        <dbReference type="EMBL" id="RWR48383.1"/>
    </source>
</evidence>
<dbReference type="SUPFAM" id="SSF52777">
    <property type="entry name" value="CoA-dependent acyltransferases"/>
    <property type="match status" value="1"/>
</dbReference>
<dbReference type="PROSITE" id="PS50968">
    <property type="entry name" value="BIOTINYL_LIPOYL"/>
    <property type="match status" value="1"/>
</dbReference>
<sequence length="406" mass="41766">MTTEIVLPSLSAGMEDAVIAKWLVQPGDQVAPGQVLAEVETDKATMELEAAEAGIVGRLNVTAGQRADVGAVLALLLAEGEALPEAAPPAPAASTDRAPAPAPGASAAADRPGERRHPASPLARRMAAQAGLNLAGTHGSGPKGRIVKIDVERLLAASPAVGPAPVAPASGQDSPAGIGAHEVMPVSTMRRTIARRLVEAKQRIPHFYLSADCEIDALLALRAQLNEGRAASARISVNDLIVKAAALALRAVPAANVIWNGEEILQLRDVDISVAVATEGGLMTPILRGADRMSLGTLSEGMRALAARARAGRLKPEEYQGGGFSVSNLGMYGVKSFCAIINPPQSCILAVGAAERRPVGRGEQIVLAEVMSLTLSVDHRSVDGALGAELLAAIKAGIERPLGLLL</sequence>
<dbReference type="Pfam" id="PF02817">
    <property type="entry name" value="E3_binding"/>
    <property type="match status" value="1"/>
</dbReference>
<dbReference type="AlphaFoldDB" id="A0A443LGX6"/>
<evidence type="ECO:0000259" key="6">
    <source>
        <dbReference type="PROSITE" id="PS50968"/>
    </source>
</evidence>
<gene>
    <name evidence="8" type="ORF">EOW66_18290</name>
</gene>
<dbReference type="Pfam" id="PF00364">
    <property type="entry name" value="Biotin_lipoyl"/>
    <property type="match status" value="1"/>
</dbReference>
<keyword evidence="9" id="KW-1185">Reference proteome</keyword>
<evidence type="ECO:0000256" key="3">
    <source>
        <dbReference type="ARBA" id="ARBA00022823"/>
    </source>
</evidence>
<evidence type="ECO:0000256" key="2">
    <source>
        <dbReference type="ARBA" id="ARBA00007317"/>
    </source>
</evidence>
<comment type="similarity">
    <text evidence="2 4">Belongs to the 2-oxoacid dehydrogenase family.</text>
</comment>
<accession>A0A443LGX6</accession>
<dbReference type="InterPro" id="IPR004167">
    <property type="entry name" value="PSBD"/>
</dbReference>
<dbReference type="Proteomes" id="UP000288071">
    <property type="component" value="Unassembled WGS sequence"/>
</dbReference>